<dbReference type="InterPro" id="IPR003593">
    <property type="entry name" value="AAA+_ATPase"/>
</dbReference>
<dbReference type="PROSITE" id="PS50110">
    <property type="entry name" value="RESPONSE_REGULATORY"/>
    <property type="match status" value="1"/>
</dbReference>
<dbReference type="Pfam" id="PF00158">
    <property type="entry name" value="Sigma54_activat"/>
    <property type="match status" value="1"/>
</dbReference>
<dbReference type="InterPro" id="IPR002078">
    <property type="entry name" value="Sigma_54_int"/>
</dbReference>
<feature type="modified residue" description="4-aspartylphosphate" evidence="5">
    <location>
        <position position="53"/>
    </location>
</feature>
<dbReference type="InterPro" id="IPR009057">
    <property type="entry name" value="Homeodomain-like_sf"/>
</dbReference>
<keyword evidence="4" id="KW-0804">Transcription</keyword>
<dbReference type="Pfam" id="PF25601">
    <property type="entry name" value="AAA_lid_14"/>
    <property type="match status" value="1"/>
</dbReference>
<name>A0A5S3VA92_9GAMM</name>
<comment type="caution">
    <text evidence="8">The sequence shown here is derived from an EMBL/GenBank/DDBJ whole genome shotgun (WGS) entry which is preliminary data.</text>
</comment>
<dbReference type="Gene3D" id="3.40.50.2300">
    <property type="match status" value="1"/>
</dbReference>
<dbReference type="Proteomes" id="UP000307217">
    <property type="component" value="Unassembled WGS sequence"/>
</dbReference>
<evidence type="ECO:0000256" key="1">
    <source>
        <dbReference type="ARBA" id="ARBA00022741"/>
    </source>
</evidence>
<dbReference type="GO" id="GO:0000160">
    <property type="term" value="P:phosphorelay signal transduction system"/>
    <property type="evidence" value="ECO:0007669"/>
    <property type="project" value="InterPro"/>
</dbReference>
<dbReference type="RefSeq" id="WP_138591361.1">
    <property type="nucleotide sequence ID" value="NZ_PNBX01000029.1"/>
</dbReference>
<feature type="domain" description="Sigma-54 factor interaction" evidence="6">
    <location>
        <begin position="152"/>
        <end position="381"/>
    </location>
</feature>
<dbReference type="AlphaFoldDB" id="A0A5S3VA92"/>
<dbReference type="FunFam" id="3.40.50.300:FF:000006">
    <property type="entry name" value="DNA-binding transcriptional regulator NtrC"/>
    <property type="match status" value="1"/>
</dbReference>
<dbReference type="SUPFAM" id="SSF52172">
    <property type="entry name" value="CheY-like"/>
    <property type="match status" value="1"/>
</dbReference>
<evidence type="ECO:0000256" key="3">
    <source>
        <dbReference type="ARBA" id="ARBA00023015"/>
    </source>
</evidence>
<keyword evidence="2" id="KW-0067">ATP-binding</keyword>
<dbReference type="InterPro" id="IPR001789">
    <property type="entry name" value="Sig_transdc_resp-reg_receiver"/>
</dbReference>
<keyword evidence="1" id="KW-0547">Nucleotide-binding</keyword>
<dbReference type="PROSITE" id="PS00688">
    <property type="entry name" value="SIGMA54_INTERACT_3"/>
    <property type="match status" value="1"/>
</dbReference>
<dbReference type="EMBL" id="PNBX01000029">
    <property type="protein sequence ID" value="TMO68823.1"/>
    <property type="molecule type" value="Genomic_DNA"/>
</dbReference>
<dbReference type="OrthoDB" id="9804019at2"/>
<gene>
    <name evidence="8" type="ORF">CWC19_07855</name>
</gene>
<evidence type="ECO:0000256" key="5">
    <source>
        <dbReference type="PROSITE-ProRule" id="PRU00169"/>
    </source>
</evidence>
<dbReference type="Pfam" id="PF02954">
    <property type="entry name" value="HTH_8"/>
    <property type="match status" value="1"/>
</dbReference>
<keyword evidence="3" id="KW-0805">Transcription regulation</keyword>
<evidence type="ECO:0000259" key="6">
    <source>
        <dbReference type="PROSITE" id="PS50045"/>
    </source>
</evidence>
<evidence type="ECO:0000256" key="2">
    <source>
        <dbReference type="ARBA" id="ARBA00022840"/>
    </source>
</evidence>
<evidence type="ECO:0000256" key="4">
    <source>
        <dbReference type="ARBA" id="ARBA00023163"/>
    </source>
</evidence>
<dbReference type="GO" id="GO:0006355">
    <property type="term" value="P:regulation of DNA-templated transcription"/>
    <property type="evidence" value="ECO:0007669"/>
    <property type="project" value="InterPro"/>
</dbReference>
<evidence type="ECO:0000313" key="8">
    <source>
        <dbReference type="EMBL" id="TMO68823.1"/>
    </source>
</evidence>
<dbReference type="PANTHER" id="PTHR32071">
    <property type="entry name" value="TRANSCRIPTIONAL REGULATORY PROTEIN"/>
    <property type="match status" value="1"/>
</dbReference>
<dbReference type="Gene3D" id="3.40.50.300">
    <property type="entry name" value="P-loop containing nucleotide triphosphate hydrolases"/>
    <property type="match status" value="1"/>
</dbReference>
<evidence type="ECO:0000259" key="7">
    <source>
        <dbReference type="PROSITE" id="PS50110"/>
    </source>
</evidence>
<evidence type="ECO:0000313" key="9">
    <source>
        <dbReference type="Proteomes" id="UP000307217"/>
    </source>
</evidence>
<dbReference type="SUPFAM" id="SSF52540">
    <property type="entry name" value="P-loop containing nucleoside triphosphate hydrolases"/>
    <property type="match status" value="1"/>
</dbReference>
<dbReference type="SMART" id="SM00382">
    <property type="entry name" value="AAA"/>
    <property type="match status" value="1"/>
</dbReference>
<dbReference type="Pfam" id="PF00072">
    <property type="entry name" value="Response_reg"/>
    <property type="match status" value="1"/>
</dbReference>
<keyword evidence="5" id="KW-0597">Phosphoprotein</keyword>
<dbReference type="PROSITE" id="PS50045">
    <property type="entry name" value="SIGMA54_INTERACT_4"/>
    <property type="match status" value="1"/>
</dbReference>
<dbReference type="InterPro" id="IPR002197">
    <property type="entry name" value="HTH_Fis"/>
</dbReference>
<dbReference type="GO" id="GO:0043565">
    <property type="term" value="F:sequence-specific DNA binding"/>
    <property type="evidence" value="ECO:0007669"/>
    <property type="project" value="InterPro"/>
</dbReference>
<dbReference type="InterPro" id="IPR027417">
    <property type="entry name" value="P-loop_NTPase"/>
</dbReference>
<sequence length="458" mass="50765">MSASILIADDDEGILHALSLMLLEAGHVATTVLTPADTLIQLRHCEFDLVIIDLNFSLDTTSGAEGLSLLKSIKQLYEHLPVLVMTGWGSVEVAVQAMQNGANDFIKKPWENERLLSIITNQLALANTTLNARKLRECNALLNQQIDDSDLMVSDSPAIQHVLNTLNRVALSDIDVLITGENGTGKSMFARYLHAQSSRKTLPMISVNMGAVADNLFESEMFGHVKGAFTDAKNHRIGRFELAEKSSLFLDEVANTPLSQQGKLLRVLEERQFEKVGASKTQHADIRLICATNADLKQAVSDGAFRQDLLYRINTIEVCIPPLRERQLDIIPLARKFLHKAIEKYKGPAVKLDNKAKQALLEYGWPGNVRELSHVIERAHILGQQPTVTIADLNLPTHSRTITPIPNNDDTLRPLEELEHEILKSRLAYFDGDAVAAATSLGLSRSTFYRRLSKANND</sequence>
<feature type="domain" description="Response regulatory" evidence="7">
    <location>
        <begin position="4"/>
        <end position="123"/>
    </location>
</feature>
<dbReference type="CDD" id="cd00009">
    <property type="entry name" value="AAA"/>
    <property type="match status" value="1"/>
</dbReference>
<organism evidence="8 9">
    <name type="scientific">Pseudoalteromonas aurantia</name>
    <dbReference type="NCBI Taxonomy" id="43654"/>
    <lineage>
        <taxon>Bacteria</taxon>
        <taxon>Pseudomonadati</taxon>
        <taxon>Pseudomonadota</taxon>
        <taxon>Gammaproteobacteria</taxon>
        <taxon>Alteromonadales</taxon>
        <taxon>Pseudoalteromonadaceae</taxon>
        <taxon>Pseudoalteromonas</taxon>
    </lineage>
</organism>
<reference evidence="9" key="2">
    <citation type="submission" date="2019-06" db="EMBL/GenBank/DDBJ databases">
        <title>Co-occurence of chitin degradation, pigmentation and bioactivity in marine Pseudoalteromonas.</title>
        <authorList>
            <person name="Sonnenschein E.C."/>
            <person name="Bech P.K."/>
        </authorList>
    </citation>
    <scope>NUCLEOTIDE SEQUENCE [LARGE SCALE GENOMIC DNA]</scope>
    <source>
        <strain evidence="9">S3790</strain>
    </source>
</reference>
<accession>A0A5S3VA92</accession>
<dbReference type="Gene3D" id="1.10.8.60">
    <property type="match status" value="1"/>
</dbReference>
<dbReference type="InterPro" id="IPR011006">
    <property type="entry name" value="CheY-like_superfamily"/>
</dbReference>
<protein>
    <submittedName>
        <fullName evidence="8">Sigma-54-dependent Fis family transcriptional regulator</fullName>
    </submittedName>
</protein>
<dbReference type="Gene3D" id="1.10.10.60">
    <property type="entry name" value="Homeodomain-like"/>
    <property type="match status" value="1"/>
</dbReference>
<dbReference type="SMART" id="SM00448">
    <property type="entry name" value="REC"/>
    <property type="match status" value="1"/>
</dbReference>
<reference evidence="8 9" key="1">
    <citation type="submission" date="2018-01" db="EMBL/GenBank/DDBJ databases">
        <authorList>
            <person name="Paulsen S."/>
            <person name="Gram L.K."/>
        </authorList>
    </citation>
    <scope>NUCLEOTIDE SEQUENCE [LARGE SCALE GENOMIC DNA]</scope>
    <source>
        <strain evidence="8 9">S3790</strain>
    </source>
</reference>
<dbReference type="GO" id="GO:0005524">
    <property type="term" value="F:ATP binding"/>
    <property type="evidence" value="ECO:0007669"/>
    <property type="project" value="UniProtKB-KW"/>
</dbReference>
<dbReference type="InterPro" id="IPR025944">
    <property type="entry name" value="Sigma_54_int_dom_CS"/>
</dbReference>
<dbReference type="InterPro" id="IPR058031">
    <property type="entry name" value="AAA_lid_NorR"/>
</dbReference>
<dbReference type="SUPFAM" id="SSF46689">
    <property type="entry name" value="Homeodomain-like"/>
    <property type="match status" value="1"/>
</dbReference>
<proteinExistence type="predicted"/>